<dbReference type="EMBL" id="KZ347580">
    <property type="protein sequence ID" value="PIO67465.1"/>
    <property type="molecule type" value="Genomic_DNA"/>
</dbReference>
<sequence>MVVLQLFNQGAQQVFDKSLAMLMLRLFLVLLLATVASAQDDYYDGGDKGAGQSGSDSNTPTPSIITTTTPPPTTTPPTNAQQEINQICSGNRGMNDRIRIIALQGHNYRRSRLALGRVRKNNGALLQPATNMIKLRYDCRLETSAKEVADKCTTSRSALPPEVKQNIHRIHRSSARFRTDAMIEAVKHWWSQVRLVHGIGMRAIFRAEHQFSTIRYFTLSAKCFRWHGRRPNTLGALYPNHVAATGISYVITESGGMSSTSMYTCQAARVHSVR</sequence>
<evidence type="ECO:0000259" key="3">
    <source>
        <dbReference type="SMART" id="SM00198"/>
    </source>
</evidence>
<evidence type="ECO:0000256" key="1">
    <source>
        <dbReference type="SAM" id="MobiDB-lite"/>
    </source>
</evidence>
<dbReference type="Proteomes" id="UP000230423">
    <property type="component" value="Unassembled WGS sequence"/>
</dbReference>
<dbReference type="Gene3D" id="3.40.33.10">
    <property type="entry name" value="CAP"/>
    <property type="match status" value="1"/>
</dbReference>
<evidence type="ECO:0000313" key="4">
    <source>
        <dbReference type="EMBL" id="PIO67465.1"/>
    </source>
</evidence>
<evidence type="ECO:0000313" key="5">
    <source>
        <dbReference type="Proteomes" id="UP000230423"/>
    </source>
</evidence>
<evidence type="ECO:0000256" key="2">
    <source>
        <dbReference type="SAM" id="SignalP"/>
    </source>
</evidence>
<keyword evidence="2" id="KW-0732">Signal</keyword>
<protein>
    <submittedName>
        <fullName evidence="4">SCP-like protein</fullName>
    </submittedName>
</protein>
<feature type="signal peptide" evidence="2">
    <location>
        <begin position="1"/>
        <end position="38"/>
    </location>
</feature>
<feature type="region of interest" description="Disordered" evidence="1">
    <location>
        <begin position="47"/>
        <end position="80"/>
    </location>
</feature>
<organism evidence="4 5">
    <name type="scientific">Teladorsagia circumcincta</name>
    <name type="common">Brown stomach worm</name>
    <name type="synonym">Ostertagia circumcincta</name>
    <dbReference type="NCBI Taxonomy" id="45464"/>
    <lineage>
        <taxon>Eukaryota</taxon>
        <taxon>Metazoa</taxon>
        <taxon>Ecdysozoa</taxon>
        <taxon>Nematoda</taxon>
        <taxon>Chromadorea</taxon>
        <taxon>Rhabditida</taxon>
        <taxon>Rhabditina</taxon>
        <taxon>Rhabditomorpha</taxon>
        <taxon>Strongyloidea</taxon>
        <taxon>Trichostrongylidae</taxon>
        <taxon>Teladorsagia</taxon>
    </lineage>
</organism>
<dbReference type="CDD" id="cd05380">
    <property type="entry name" value="CAP_euk"/>
    <property type="match status" value="1"/>
</dbReference>
<feature type="domain" description="SCP" evidence="3">
    <location>
        <begin position="96"/>
        <end position="220"/>
    </location>
</feature>
<dbReference type="InterPro" id="IPR035940">
    <property type="entry name" value="CAP_sf"/>
</dbReference>
<feature type="chain" id="PRO_5013890274" evidence="2">
    <location>
        <begin position="39"/>
        <end position="274"/>
    </location>
</feature>
<feature type="compositionally biased region" description="Low complexity" evidence="1">
    <location>
        <begin position="57"/>
        <end position="68"/>
    </location>
</feature>
<dbReference type="AlphaFoldDB" id="A0A2G9UB71"/>
<gene>
    <name evidence="4" type="ORF">TELCIR_10785</name>
</gene>
<dbReference type="OrthoDB" id="414826at2759"/>
<keyword evidence="5" id="KW-1185">Reference proteome</keyword>
<reference evidence="4 5" key="1">
    <citation type="submission" date="2015-09" db="EMBL/GenBank/DDBJ databases">
        <title>Draft genome of the parasitic nematode Teladorsagia circumcincta isolate WARC Sus (inbred).</title>
        <authorList>
            <person name="Mitreva M."/>
        </authorList>
    </citation>
    <scope>NUCLEOTIDE SEQUENCE [LARGE SCALE GENOMIC DNA]</scope>
    <source>
        <strain evidence="4 5">S</strain>
    </source>
</reference>
<dbReference type="Pfam" id="PF00188">
    <property type="entry name" value="CAP"/>
    <property type="match status" value="1"/>
</dbReference>
<accession>A0A2G9UB71</accession>
<name>A0A2G9UB71_TELCI</name>
<dbReference type="InterPro" id="IPR014044">
    <property type="entry name" value="CAP_dom"/>
</dbReference>
<proteinExistence type="predicted"/>
<dbReference type="SMART" id="SM00198">
    <property type="entry name" value="SCP"/>
    <property type="match status" value="1"/>
</dbReference>
<dbReference type="SUPFAM" id="SSF55797">
    <property type="entry name" value="PR-1-like"/>
    <property type="match status" value="1"/>
</dbReference>